<dbReference type="PANTHER" id="PTHR21442">
    <property type="entry name" value="CILIA- AND FLAGELLA-ASSOCIATED PROTEIN 206"/>
    <property type="match status" value="1"/>
</dbReference>
<evidence type="ECO:0000256" key="4">
    <source>
        <dbReference type="ARBA" id="ARBA00022490"/>
    </source>
</evidence>
<reference evidence="10 11" key="1">
    <citation type="journal article" date="2018" name="Elife">
        <title>Firefly genomes illuminate parallel origins of bioluminescence in beetles.</title>
        <authorList>
            <person name="Fallon T.R."/>
            <person name="Lower S.E."/>
            <person name="Chang C.H."/>
            <person name="Bessho-Uehara M."/>
            <person name="Martin G.J."/>
            <person name="Bewick A.J."/>
            <person name="Behringer M."/>
            <person name="Debat H.J."/>
            <person name="Wong I."/>
            <person name="Day J.C."/>
            <person name="Suvorov A."/>
            <person name="Silva C.J."/>
            <person name="Stanger-Hall K.F."/>
            <person name="Hall D.W."/>
            <person name="Schmitz R.J."/>
            <person name="Nelson D.R."/>
            <person name="Lewis S.M."/>
            <person name="Shigenobu S."/>
            <person name="Bybee S.M."/>
            <person name="Larracuente A.M."/>
            <person name="Oba Y."/>
            <person name="Weng J.K."/>
        </authorList>
    </citation>
    <scope>NUCLEOTIDE SEQUENCE [LARGE SCALE GENOMIC DNA]</scope>
    <source>
        <strain evidence="10">1611_PpyrPB1</strain>
        <tissue evidence="10">Whole body</tissue>
    </source>
</reference>
<keyword evidence="8" id="KW-0966">Cell projection</keyword>
<dbReference type="Proteomes" id="UP000327044">
    <property type="component" value="Unassembled WGS sequence"/>
</dbReference>
<dbReference type="FunCoup" id="A0A5N4AN26">
    <property type="interactions" value="18"/>
</dbReference>
<evidence type="ECO:0000313" key="10">
    <source>
        <dbReference type="EMBL" id="KAB0798729.1"/>
    </source>
</evidence>
<comment type="caution">
    <text evidence="10">The sequence shown here is derived from an EMBL/GenBank/DDBJ whole genome shotgun (WGS) entry which is preliminary data.</text>
</comment>
<dbReference type="AlphaFoldDB" id="A0A5N4AN26"/>
<evidence type="ECO:0000256" key="9">
    <source>
        <dbReference type="ARBA" id="ARBA00045321"/>
    </source>
</evidence>
<comment type="similarity">
    <text evidence="2">Belongs to the CFAP206 family.</text>
</comment>
<comment type="subcellular location">
    <subcellularLocation>
        <location evidence="1">Cytoplasm</location>
        <location evidence="1">Cytoskeleton</location>
        <location evidence="1">Cilium axoneme</location>
    </subcellularLocation>
</comment>
<dbReference type="InterPro" id="IPR021897">
    <property type="entry name" value="FAP206"/>
</dbReference>
<protein>
    <recommendedName>
        <fullName evidence="3">Cilia- and flagella-associated protein 206</fullName>
    </recommendedName>
</protein>
<evidence type="ECO:0000256" key="1">
    <source>
        <dbReference type="ARBA" id="ARBA00004430"/>
    </source>
</evidence>
<proteinExistence type="inferred from homology"/>
<dbReference type="PANTHER" id="PTHR21442:SF0">
    <property type="entry name" value="CILIA- AND FLAGELLA-ASSOCIATED PROTEIN 206"/>
    <property type="match status" value="1"/>
</dbReference>
<evidence type="ECO:0000256" key="3">
    <source>
        <dbReference type="ARBA" id="ARBA00021602"/>
    </source>
</evidence>
<keyword evidence="5" id="KW-0970">Cilium biogenesis/degradation</keyword>
<dbReference type="GO" id="GO:0005930">
    <property type="term" value="C:axoneme"/>
    <property type="evidence" value="ECO:0007669"/>
    <property type="project" value="UniProtKB-SubCell"/>
</dbReference>
<keyword evidence="11" id="KW-1185">Reference proteome</keyword>
<keyword evidence="4" id="KW-0963">Cytoplasm</keyword>
<organism evidence="10 11">
    <name type="scientific">Photinus pyralis</name>
    <name type="common">Common eastern firefly</name>
    <name type="synonym">Lampyris pyralis</name>
    <dbReference type="NCBI Taxonomy" id="7054"/>
    <lineage>
        <taxon>Eukaryota</taxon>
        <taxon>Metazoa</taxon>
        <taxon>Ecdysozoa</taxon>
        <taxon>Arthropoda</taxon>
        <taxon>Hexapoda</taxon>
        <taxon>Insecta</taxon>
        <taxon>Pterygota</taxon>
        <taxon>Neoptera</taxon>
        <taxon>Endopterygota</taxon>
        <taxon>Coleoptera</taxon>
        <taxon>Polyphaga</taxon>
        <taxon>Elateriformia</taxon>
        <taxon>Elateroidea</taxon>
        <taxon>Lampyridae</taxon>
        <taxon>Lampyrinae</taxon>
        <taxon>Photinus</taxon>
    </lineage>
</organism>
<evidence type="ECO:0000256" key="5">
    <source>
        <dbReference type="ARBA" id="ARBA00022794"/>
    </source>
</evidence>
<evidence type="ECO:0000256" key="2">
    <source>
        <dbReference type="ARBA" id="ARBA00010500"/>
    </source>
</evidence>
<gene>
    <name evidence="10" type="ORF">PPYR_06609</name>
</gene>
<comment type="function">
    <text evidence="9">Essential for sperm motility and is involved in the regulation of the beating frequency of motile cilia on the epithelial cells of the respiratory tract. Required for the establishment of radial spokes in sperm flagella.</text>
</comment>
<keyword evidence="6" id="KW-0969">Cilium</keyword>
<evidence type="ECO:0000256" key="8">
    <source>
        <dbReference type="ARBA" id="ARBA00023273"/>
    </source>
</evidence>
<dbReference type="GO" id="GO:0003356">
    <property type="term" value="P:regulation of cilium beat frequency"/>
    <property type="evidence" value="ECO:0007669"/>
    <property type="project" value="TreeGrafter"/>
</dbReference>
<name>A0A5N4AN26_PHOPY</name>
<evidence type="ECO:0000313" key="11">
    <source>
        <dbReference type="Proteomes" id="UP000327044"/>
    </source>
</evidence>
<dbReference type="GO" id="GO:0030030">
    <property type="term" value="P:cell projection organization"/>
    <property type="evidence" value="ECO:0007669"/>
    <property type="project" value="UniProtKB-KW"/>
</dbReference>
<dbReference type="InParanoid" id="A0A5N4AN26"/>
<sequence length="625" mass="71748">MAVPMDFATKNVLQELLRECTNKSIQIPESFILYYVKLLLLNPSWGILPGTLPHRNDVRYLVKQCVQKLSNQSHSSIVTLKIQHYFKENFENLENMIIKNRADLKARILPLEKDILDAYVEDEEGLGRLFRKVVYFITLTSGLGNPTDEQVYKESAAALKSALLETDLKEFVNETRENKEYQLIELTELVTGIRLFNRDCKKCGSGIEDLPKMLTKALEVTLQDIEKTLESIMETVNLLTTAVDNNYEIEPSAESYVLRRRLPDNVDEPQLNHVMNLLIIYRQYELFVRKILVEVSNMSTTAKSTIEKLKDLLSKVHNSVSFRTAIPTIQVFPLFSQVADAWYRLQNQTIALSQLNQMLLNLHFEVERTNFTEDVIRLMLGPSSIISDADRLEKTTQLKIRQTSADAPIVYPSDVSDFERIELQYLGFCAWKFVETGGGLIPANPNMGVLRIDGKYYAFCCPEAAVAFCSNPFRNILRGLEVVRRRCELINLLQMEDQLIKVSKIEQLVVEIPQPTSTCEVEAQTDLHPNPTYIDPSYMWNIWDWKRQAILYANLSRCITCSTQTTKSRAREATVTQTYDTKHASQQTKRENYSNVPTVSSFIYGLRGRLDDLQHVITLTRPVDE</sequence>
<dbReference type="GO" id="GO:0036064">
    <property type="term" value="C:ciliary basal body"/>
    <property type="evidence" value="ECO:0007669"/>
    <property type="project" value="TreeGrafter"/>
</dbReference>
<dbReference type="Pfam" id="PF12018">
    <property type="entry name" value="FAP206"/>
    <property type="match status" value="1"/>
</dbReference>
<evidence type="ECO:0000256" key="6">
    <source>
        <dbReference type="ARBA" id="ARBA00023069"/>
    </source>
</evidence>
<dbReference type="EMBL" id="VVIM01000005">
    <property type="protein sequence ID" value="KAB0798729.1"/>
    <property type="molecule type" value="Genomic_DNA"/>
</dbReference>
<evidence type="ECO:0000256" key="7">
    <source>
        <dbReference type="ARBA" id="ARBA00023212"/>
    </source>
</evidence>
<accession>A0A5N4AN26</accession>
<keyword evidence="7" id="KW-0206">Cytoskeleton</keyword>